<reference evidence="3 4" key="1">
    <citation type="submission" date="2012-02" db="EMBL/GenBank/DDBJ databases">
        <title>The Genome Sequence of Bacteroides cellulosilyticus CL02T12C19.</title>
        <authorList>
            <consortium name="The Broad Institute Genome Sequencing Platform"/>
            <person name="Earl A."/>
            <person name="Ward D."/>
            <person name="Feldgarden M."/>
            <person name="Gevers D."/>
            <person name="Zitomersky N.L."/>
            <person name="Coyne M.J."/>
            <person name="Comstock L.E."/>
            <person name="Young S.K."/>
            <person name="Zeng Q."/>
            <person name="Gargeya S."/>
            <person name="Fitzgerald M."/>
            <person name="Haas B."/>
            <person name="Abouelleil A."/>
            <person name="Alvarado L."/>
            <person name="Arachchi H.M."/>
            <person name="Berlin A."/>
            <person name="Chapman S.B."/>
            <person name="Gearin G."/>
            <person name="Goldberg J."/>
            <person name="Griggs A."/>
            <person name="Gujja S."/>
            <person name="Hansen M."/>
            <person name="Heiman D."/>
            <person name="Howarth C."/>
            <person name="Larimer J."/>
            <person name="Lui A."/>
            <person name="MacDonald P.J.P."/>
            <person name="McCowen C."/>
            <person name="Montmayeur A."/>
            <person name="Murphy C."/>
            <person name="Neiman D."/>
            <person name="Pearson M."/>
            <person name="Priest M."/>
            <person name="Roberts A."/>
            <person name="Saif S."/>
            <person name="Shea T."/>
            <person name="Sisk P."/>
            <person name="Stolte C."/>
            <person name="Sykes S."/>
            <person name="Wortman J."/>
            <person name="Nusbaum C."/>
            <person name="Birren B."/>
        </authorList>
    </citation>
    <scope>NUCLEOTIDE SEQUENCE [LARGE SCALE GENOMIC DNA]</scope>
    <source>
        <strain evidence="3 4">CL02T12C19</strain>
    </source>
</reference>
<dbReference type="InterPro" id="IPR007569">
    <property type="entry name" value="DUF559"/>
</dbReference>
<evidence type="ECO:0000259" key="2">
    <source>
        <dbReference type="Pfam" id="PF04480"/>
    </source>
</evidence>
<dbReference type="RefSeq" id="WP_002560494.1">
    <property type="nucleotide sequence ID" value="NZ_JH724088.1"/>
</dbReference>
<sequence>MKKKRSKSNFNKRAGRTTHSSSKQNKPSVQSPLDLHNISSYLEDYSIIAKYANMPYSKREWIETTRYELQYNANRYEHAVGAYLLKQHINFIHQAPFVICGKIYFLDFFIPSLRTAIEVDGDYHYLMNQAEKDCNREKDFNTIGIKTIRISNSEAKSNKYLEIKLKSVGIIR</sequence>
<accession>I9QDV0</accession>
<dbReference type="HOGENOM" id="CLU_1552191_0_0_10"/>
<protein>
    <recommendedName>
        <fullName evidence="2">DUF559 domain-containing protein</fullName>
    </recommendedName>
</protein>
<keyword evidence="4" id="KW-1185">Reference proteome</keyword>
<dbReference type="AlphaFoldDB" id="I9QDV0"/>
<feature type="compositionally biased region" description="Polar residues" evidence="1">
    <location>
        <begin position="17"/>
        <end position="31"/>
    </location>
</feature>
<feature type="region of interest" description="Disordered" evidence="1">
    <location>
        <begin position="1"/>
        <end position="32"/>
    </location>
</feature>
<evidence type="ECO:0000256" key="1">
    <source>
        <dbReference type="SAM" id="MobiDB-lite"/>
    </source>
</evidence>
<gene>
    <name evidence="3" type="ORF">HMPREF1062_03831</name>
</gene>
<proteinExistence type="predicted"/>
<evidence type="ECO:0000313" key="3">
    <source>
        <dbReference type="EMBL" id="EIY27576.1"/>
    </source>
</evidence>
<feature type="domain" description="DUF559" evidence="2">
    <location>
        <begin position="89"/>
        <end position="158"/>
    </location>
</feature>
<comment type="caution">
    <text evidence="3">The sequence shown here is derived from an EMBL/GenBank/DDBJ whole genome shotgun (WGS) entry which is preliminary data.</text>
</comment>
<evidence type="ECO:0000313" key="4">
    <source>
        <dbReference type="Proteomes" id="UP000003741"/>
    </source>
</evidence>
<dbReference type="OrthoDB" id="9798754at2"/>
<name>I9QDV0_9BACE</name>
<dbReference type="Gene3D" id="3.40.960.10">
    <property type="entry name" value="VSR Endonuclease"/>
    <property type="match status" value="1"/>
</dbReference>
<dbReference type="EMBL" id="AGXG01000083">
    <property type="protein sequence ID" value="EIY27576.1"/>
    <property type="molecule type" value="Genomic_DNA"/>
</dbReference>
<organism evidence="3 4">
    <name type="scientific">Bacteroides cellulosilyticus CL02T12C19</name>
    <dbReference type="NCBI Taxonomy" id="997874"/>
    <lineage>
        <taxon>Bacteria</taxon>
        <taxon>Pseudomonadati</taxon>
        <taxon>Bacteroidota</taxon>
        <taxon>Bacteroidia</taxon>
        <taxon>Bacteroidales</taxon>
        <taxon>Bacteroidaceae</taxon>
        <taxon>Bacteroides</taxon>
    </lineage>
</organism>
<dbReference type="Pfam" id="PF04480">
    <property type="entry name" value="DUF559"/>
    <property type="match status" value="1"/>
</dbReference>
<dbReference type="Proteomes" id="UP000003741">
    <property type="component" value="Unassembled WGS sequence"/>
</dbReference>